<reference evidence="3 4" key="1">
    <citation type="submission" date="2019-02" db="EMBL/GenBank/DDBJ databases">
        <title>Deep-cultivation of Planctomycetes and their phenomic and genomic characterization uncovers novel biology.</title>
        <authorList>
            <person name="Wiegand S."/>
            <person name="Jogler M."/>
            <person name="Boedeker C."/>
            <person name="Pinto D."/>
            <person name="Vollmers J."/>
            <person name="Rivas-Marin E."/>
            <person name="Kohn T."/>
            <person name="Peeters S.H."/>
            <person name="Heuer A."/>
            <person name="Rast P."/>
            <person name="Oberbeckmann S."/>
            <person name="Bunk B."/>
            <person name="Jeske O."/>
            <person name="Meyerdierks A."/>
            <person name="Storesund J.E."/>
            <person name="Kallscheuer N."/>
            <person name="Luecker S."/>
            <person name="Lage O.M."/>
            <person name="Pohl T."/>
            <person name="Merkel B.J."/>
            <person name="Hornburger P."/>
            <person name="Mueller R.-W."/>
            <person name="Bruemmer F."/>
            <person name="Labrenz M."/>
            <person name="Spormann A.M."/>
            <person name="Op den Camp H."/>
            <person name="Overmann J."/>
            <person name="Amann R."/>
            <person name="Jetten M.S.M."/>
            <person name="Mascher T."/>
            <person name="Medema M.H."/>
            <person name="Devos D.P."/>
            <person name="Kaster A.-K."/>
            <person name="Ovreas L."/>
            <person name="Rohde M."/>
            <person name="Galperin M.Y."/>
            <person name="Jogler C."/>
        </authorList>
    </citation>
    <scope>NUCLEOTIDE SEQUENCE [LARGE SCALE GENOMIC DNA]</scope>
    <source>
        <strain evidence="3 4">KS4</strain>
    </source>
</reference>
<dbReference type="EMBL" id="CP036425">
    <property type="protein sequence ID" value="QDU33493.1"/>
    <property type="molecule type" value="Genomic_DNA"/>
</dbReference>
<keyword evidence="1" id="KW-0732">Signal</keyword>
<evidence type="ECO:0000256" key="1">
    <source>
        <dbReference type="SAM" id="SignalP"/>
    </source>
</evidence>
<feature type="signal peptide" evidence="1">
    <location>
        <begin position="1"/>
        <end position="21"/>
    </location>
</feature>
<dbReference type="AlphaFoldDB" id="A0A517YTD0"/>
<evidence type="ECO:0000259" key="2">
    <source>
        <dbReference type="Pfam" id="PF07589"/>
    </source>
</evidence>
<dbReference type="Gene3D" id="2.60.120.260">
    <property type="entry name" value="Galactose-binding domain-like"/>
    <property type="match status" value="1"/>
</dbReference>
<evidence type="ECO:0000313" key="4">
    <source>
        <dbReference type="Proteomes" id="UP000317369"/>
    </source>
</evidence>
<accession>A0A517YTD0</accession>
<feature type="chain" id="PRO_5022084235" evidence="1">
    <location>
        <begin position="22"/>
        <end position="204"/>
    </location>
</feature>
<dbReference type="KEGG" id="pcor:KS4_15430"/>
<gene>
    <name evidence="3" type="ORF">KS4_15430</name>
</gene>
<evidence type="ECO:0000313" key="3">
    <source>
        <dbReference type="EMBL" id="QDU33493.1"/>
    </source>
</evidence>
<sequence length="204" mass="22741" precursor="true">MYRTLLALSAAALFCTSVTQANMLENPGFEEGDYQRLNENKLPGWETWGWNGWQFGDEGYTFGDKSIKLWGNHTGIFQDVAINAGDTVSFGIKGNLPNDNPANWDMELKMEFYNSSDMGFMLDKVTVNFDPQGLDSDTWYDIEGTAVAPENADTVRFVFMFSDPAEGDNHSGDIYIDDAYITVPEPASLALFGLGGLAMLRRRK</sequence>
<protein>
    <submittedName>
        <fullName evidence="3">PEP-CTERM motif protein</fullName>
    </submittedName>
</protein>
<proteinExistence type="predicted"/>
<dbReference type="Proteomes" id="UP000317369">
    <property type="component" value="Chromosome"/>
</dbReference>
<organism evidence="3 4">
    <name type="scientific">Poriferisphaera corsica</name>
    <dbReference type="NCBI Taxonomy" id="2528020"/>
    <lineage>
        <taxon>Bacteria</taxon>
        <taxon>Pseudomonadati</taxon>
        <taxon>Planctomycetota</taxon>
        <taxon>Phycisphaerae</taxon>
        <taxon>Phycisphaerales</taxon>
        <taxon>Phycisphaeraceae</taxon>
        <taxon>Poriferisphaera</taxon>
    </lineage>
</organism>
<keyword evidence="4" id="KW-1185">Reference proteome</keyword>
<feature type="domain" description="Ice-binding protein C-terminal" evidence="2">
    <location>
        <begin position="182"/>
        <end position="204"/>
    </location>
</feature>
<name>A0A517YTD0_9BACT</name>
<dbReference type="RefSeq" id="WP_200761675.1">
    <property type="nucleotide sequence ID" value="NZ_CP036425.1"/>
</dbReference>
<dbReference type="Pfam" id="PF07589">
    <property type="entry name" value="PEP-CTERM"/>
    <property type="match status" value="1"/>
</dbReference>
<dbReference type="InterPro" id="IPR008979">
    <property type="entry name" value="Galactose-bd-like_sf"/>
</dbReference>
<dbReference type="SUPFAM" id="SSF49785">
    <property type="entry name" value="Galactose-binding domain-like"/>
    <property type="match status" value="1"/>
</dbReference>
<dbReference type="InterPro" id="IPR013424">
    <property type="entry name" value="Ice-binding_C"/>
</dbReference>
<dbReference type="NCBIfam" id="TIGR02595">
    <property type="entry name" value="PEP_CTERM"/>
    <property type="match status" value="1"/>
</dbReference>